<name>A0A1G7D9S9_9PROT</name>
<keyword evidence="3" id="KW-1185">Reference proteome</keyword>
<dbReference type="STRING" id="637679.GCA_001550055_02291"/>
<gene>
    <name evidence="2" type="ORF">SAMN04488071_3014</name>
</gene>
<evidence type="ECO:0000313" key="2">
    <source>
        <dbReference type="EMBL" id="SDE48259.1"/>
    </source>
</evidence>
<accession>A0A1G7D9S9</accession>
<dbReference type="CDD" id="cd00093">
    <property type="entry name" value="HTH_XRE"/>
    <property type="match status" value="1"/>
</dbReference>
<dbReference type="Pfam" id="PF01381">
    <property type="entry name" value="HTH_3"/>
    <property type="match status" value="1"/>
</dbReference>
<dbReference type="SUPFAM" id="SSF47413">
    <property type="entry name" value="lambda repressor-like DNA-binding domains"/>
    <property type="match status" value="1"/>
</dbReference>
<dbReference type="InterPro" id="IPR010982">
    <property type="entry name" value="Lambda_DNA-bd_dom_sf"/>
</dbReference>
<dbReference type="SMART" id="SM00530">
    <property type="entry name" value="HTH_XRE"/>
    <property type="match status" value="1"/>
</dbReference>
<dbReference type="OrthoDB" id="9797172at2"/>
<evidence type="ECO:0000313" key="3">
    <source>
        <dbReference type="Proteomes" id="UP000183685"/>
    </source>
</evidence>
<dbReference type="Proteomes" id="UP000183685">
    <property type="component" value="Unassembled WGS sequence"/>
</dbReference>
<organism evidence="2 3">
    <name type="scientific">Kordiimonas lacus</name>
    <dbReference type="NCBI Taxonomy" id="637679"/>
    <lineage>
        <taxon>Bacteria</taxon>
        <taxon>Pseudomonadati</taxon>
        <taxon>Pseudomonadota</taxon>
        <taxon>Alphaproteobacteria</taxon>
        <taxon>Kordiimonadales</taxon>
        <taxon>Kordiimonadaceae</taxon>
        <taxon>Kordiimonas</taxon>
    </lineage>
</organism>
<dbReference type="GO" id="GO:0003677">
    <property type="term" value="F:DNA binding"/>
    <property type="evidence" value="ECO:0007669"/>
    <property type="project" value="InterPro"/>
</dbReference>
<sequence>MAPQSDEIEDKQDGLSARKADLIDKHVGRRLRDRRRTLDLSQQDIANILGISYQQVQKYESGQNRVSAGRLYLLAHIMQTSVSHFYEGLPAGDEILSGRITDMDLIIPELETLPNVNVRDALSDLVRAIKDSKIMTS</sequence>
<dbReference type="Gene3D" id="1.10.260.40">
    <property type="entry name" value="lambda repressor-like DNA-binding domains"/>
    <property type="match status" value="1"/>
</dbReference>
<dbReference type="PROSITE" id="PS50943">
    <property type="entry name" value="HTH_CROC1"/>
    <property type="match status" value="1"/>
</dbReference>
<dbReference type="EMBL" id="FNAK01000007">
    <property type="protein sequence ID" value="SDE48259.1"/>
    <property type="molecule type" value="Genomic_DNA"/>
</dbReference>
<dbReference type="AlphaFoldDB" id="A0A1G7D9S9"/>
<dbReference type="RefSeq" id="WP_068305113.1">
    <property type="nucleotide sequence ID" value="NZ_FNAK01000007.1"/>
</dbReference>
<feature type="domain" description="HTH cro/C1-type" evidence="1">
    <location>
        <begin position="31"/>
        <end position="85"/>
    </location>
</feature>
<reference evidence="2 3" key="1">
    <citation type="submission" date="2016-10" db="EMBL/GenBank/DDBJ databases">
        <authorList>
            <person name="de Groot N.N."/>
        </authorList>
    </citation>
    <scope>NUCLEOTIDE SEQUENCE [LARGE SCALE GENOMIC DNA]</scope>
    <source>
        <strain evidence="2 3">CGMCC 1.9109</strain>
    </source>
</reference>
<dbReference type="InterPro" id="IPR001387">
    <property type="entry name" value="Cro/C1-type_HTH"/>
</dbReference>
<protein>
    <submittedName>
        <fullName evidence="2">Helix-turn-helix</fullName>
    </submittedName>
</protein>
<proteinExistence type="predicted"/>
<evidence type="ECO:0000259" key="1">
    <source>
        <dbReference type="PROSITE" id="PS50943"/>
    </source>
</evidence>